<comment type="caution">
    <text evidence="1">The sequence shown here is derived from an EMBL/GenBank/DDBJ whole genome shotgun (WGS) entry which is preliminary data.</text>
</comment>
<organism evidence="1 2">
    <name type="scientific">Dyadobacter psychrotolerans</name>
    <dbReference type="NCBI Taxonomy" id="2541721"/>
    <lineage>
        <taxon>Bacteria</taxon>
        <taxon>Pseudomonadati</taxon>
        <taxon>Bacteroidota</taxon>
        <taxon>Cytophagia</taxon>
        <taxon>Cytophagales</taxon>
        <taxon>Spirosomataceae</taxon>
        <taxon>Dyadobacter</taxon>
    </lineage>
</organism>
<evidence type="ECO:0000313" key="1">
    <source>
        <dbReference type="EMBL" id="TDE11765.1"/>
    </source>
</evidence>
<dbReference type="AlphaFoldDB" id="A0A4R5DLL6"/>
<gene>
    <name evidence="1" type="ORF">E0F88_25145</name>
</gene>
<protein>
    <submittedName>
        <fullName evidence="1">Septum formation initiator family protein</fullName>
    </submittedName>
</protein>
<proteinExistence type="predicted"/>
<reference evidence="1 2" key="1">
    <citation type="submission" date="2019-03" db="EMBL/GenBank/DDBJ databases">
        <title>Dyadobacter AR-3-6 sp. nov., isolated from arctic soil.</title>
        <authorList>
            <person name="Chaudhary D.K."/>
        </authorList>
    </citation>
    <scope>NUCLEOTIDE SEQUENCE [LARGE SCALE GENOMIC DNA]</scope>
    <source>
        <strain evidence="1 2">AR-3-6</strain>
    </source>
</reference>
<keyword evidence="2" id="KW-1185">Reference proteome</keyword>
<dbReference type="Proteomes" id="UP000294850">
    <property type="component" value="Unassembled WGS sequence"/>
</dbReference>
<name>A0A4R5DLL6_9BACT</name>
<dbReference type="OrthoDB" id="1467719at2"/>
<evidence type="ECO:0000313" key="2">
    <source>
        <dbReference type="Proteomes" id="UP000294850"/>
    </source>
</evidence>
<dbReference type="EMBL" id="SMFL01000011">
    <property type="protein sequence ID" value="TDE11765.1"/>
    <property type="molecule type" value="Genomic_DNA"/>
</dbReference>
<sequence length="106" mass="12811">MKNHWAIKPFRNFFTATTLAWFLWVLVLDNNNLRVVLSNRMKMTALEKEKSVLKEKIRLVKKERDEVQGNPQMLEKWAREKYLMRRPNEDVYVIVDENKTVESDKE</sequence>
<dbReference type="Pfam" id="PF04977">
    <property type="entry name" value="DivIC"/>
    <property type="match status" value="1"/>
</dbReference>
<accession>A0A4R5DLL6</accession>
<dbReference type="InterPro" id="IPR007060">
    <property type="entry name" value="FtsL/DivIC"/>
</dbReference>